<dbReference type="GO" id="GO:0055085">
    <property type="term" value="P:transmembrane transport"/>
    <property type="evidence" value="ECO:0007669"/>
    <property type="project" value="InterPro"/>
</dbReference>
<dbReference type="GO" id="GO:0005886">
    <property type="term" value="C:plasma membrane"/>
    <property type="evidence" value="ECO:0007669"/>
    <property type="project" value="UniProtKB-SubCell"/>
</dbReference>
<evidence type="ECO:0000256" key="2">
    <source>
        <dbReference type="ARBA" id="ARBA00022448"/>
    </source>
</evidence>
<evidence type="ECO:0000256" key="4">
    <source>
        <dbReference type="ARBA" id="ARBA00022692"/>
    </source>
</evidence>
<gene>
    <name evidence="9" type="ORF">FKZ61_15115</name>
</gene>
<evidence type="ECO:0000313" key="10">
    <source>
        <dbReference type="Proteomes" id="UP000317371"/>
    </source>
</evidence>
<reference evidence="9 10" key="1">
    <citation type="submission" date="2019-06" db="EMBL/GenBank/DDBJ databases">
        <title>Genome sequence of Litorilinea aerophila BAA-2444.</title>
        <authorList>
            <person name="Maclea K.S."/>
            <person name="Maurais E.G."/>
            <person name="Iannazzi L.C."/>
        </authorList>
    </citation>
    <scope>NUCLEOTIDE SEQUENCE [LARGE SCALE GENOMIC DNA]</scope>
    <source>
        <strain evidence="9 10">ATCC BAA-2444</strain>
    </source>
</reference>
<keyword evidence="10" id="KW-1185">Reference proteome</keyword>
<feature type="transmembrane region" description="Helical" evidence="7">
    <location>
        <begin position="259"/>
        <end position="283"/>
    </location>
</feature>
<dbReference type="Pfam" id="PF00528">
    <property type="entry name" value="BPD_transp_1"/>
    <property type="match status" value="1"/>
</dbReference>
<dbReference type="EMBL" id="VIGC01000020">
    <property type="protein sequence ID" value="TQE94816.1"/>
    <property type="molecule type" value="Genomic_DNA"/>
</dbReference>
<evidence type="ECO:0000256" key="6">
    <source>
        <dbReference type="ARBA" id="ARBA00023136"/>
    </source>
</evidence>
<evidence type="ECO:0000256" key="7">
    <source>
        <dbReference type="RuleBase" id="RU363032"/>
    </source>
</evidence>
<evidence type="ECO:0000256" key="3">
    <source>
        <dbReference type="ARBA" id="ARBA00022475"/>
    </source>
</evidence>
<dbReference type="PANTHER" id="PTHR30193:SF37">
    <property type="entry name" value="INNER MEMBRANE ABC TRANSPORTER PERMEASE PROTEIN YCJO"/>
    <property type="match status" value="1"/>
</dbReference>
<dbReference type="InterPro" id="IPR035906">
    <property type="entry name" value="MetI-like_sf"/>
</dbReference>
<feature type="transmembrane region" description="Helical" evidence="7">
    <location>
        <begin position="153"/>
        <end position="179"/>
    </location>
</feature>
<evidence type="ECO:0000256" key="1">
    <source>
        <dbReference type="ARBA" id="ARBA00004651"/>
    </source>
</evidence>
<proteinExistence type="inferred from homology"/>
<dbReference type="AlphaFoldDB" id="A0A540VDG8"/>
<keyword evidence="3" id="KW-1003">Cell membrane</keyword>
<dbReference type="InterPro" id="IPR000515">
    <property type="entry name" value="MetI-like"/>
</dbReference>
<dbReference type="CDD" id="cd06261">
    <property type="entry name" value="TM_PBP2"/>
    <property type="match status" value="1"/>
</dbReference>
<feature type="transmembrane region" description="Helical" evidence="7">
    <location>
        <begin position="200"/>
        <end position="227"/>
    </location>
</feature>
<dbReference type="SUPFAM" id="SSF161098">
    <property type="entry name" value="MetI-like"/>
    <property type="match status" value="1"/>
</dbReference>
<dbReference type="InterPro" id="IPR051393">
    <property type="entry name" value="ABC_transporter_permease"/>
</dbReference>
<evidence type="ECO:0000313" key="9">
    <source>
        <dbReference type="EMBL" id="TQE94816.1"/>
    </source>
</evidence>
<dbReference type="PROSITE" id="PS50928">
    <property type="entry name" value="ABC_TM1"/>
    <property type="match status" value="1"/>
</dbReference>
<evidence type="ECO:0000259" key="8">
    <source>
        <dbReference type="PROSITE" id="PS50928"/>
    </source>
</evidence>
<comment type="caution">
    <text evidence="9">The sequence shown here is derived from an EMBL/GenBank/DDBJ whole genome shotgun (WGS) entry which is preliminary data.</text>
</comment>
<feature type="transmembrane region" description="Helical" evidence="7">
    <location>
        <begin position="72"/>
        <end position="91"/>
    </location>
</feature>
<keyword evidence="6 7" id="KW-0472">Membrane</keyword>
<keyword evidence="4 7" id="KW-0812">Transmembrane</keyword>
<comment type="similarity">
    <text evidence="7">Belongs to the binding-protein-dependent transport system permease family.</text>
</comment>
<dbReference type="PANTHER" id="PTHR30193">
    <property type="entry name" value="ABC TRANSPORTER PERMEASE PROTEIN"/>
    <property type="match status" value="1"/>
</dbReference>
<dbReference type="Proteomes" id="UP000317371">
    <property type="component" value="Unassembled WGS sequence"/>
</dbReference>
<protein>
    <submittedName>
        <fullName evidence="9">Sugar ABC transporter permease</fullName>
    </submittedName>
</protein>
<accession>A0A540VDG8</accession>
<dbReference type="OrthoDB" id="9809173at2"/>
<sequence length="291" mass="32845">MRRRKAAMGYLFLLPTVLGILIFTAGPVLVSFGLSFFQWNVFTAPQLVGAENYQRLITDKQVLTSFLNTFRFVAMAVTTQIVLALILALAVTQKMGRFFRYYFRSAFFLPLLMSSAAVSISLGYMFHREFGVVNYYLTLIGLPRVPWLNSSTWALITVMIAYVWHQLGFTFILFIGGLTNISPEILDAADVDGATGLRRIWHIILPMLSPTLLFAIVVSVIGALQVFEQPYIMTRGGPGDASRTAVMVMYEAAFKNLEFGYGSAITVILFIVIMLVTMAQFWLSRRWVFYQ</sequence>
<feature type="transmembrane region" description="Helical" evidence="7">
    <location>
        <begin position="103"/>
        <end position="126"/>
    </location>
</feature>
<name>A0A540VDG8_9CHLR</name>
<keyword evidence="5 7" id="KW-1133">Transmembrane helix</keyword>
<keyword evidence="2 7" id="KW-0813">Transport</keyword>
<dbReference type="Gene3D" id="1.10.3720.10">
    <property type="entry name" value="MetI-like"/>
    <property type="match status" value="1"/>
</dbReference>
<organism evidence="9 10">
    <name type="scientific">Litorilinea aerophila</name>
    <dbReference type="NCBI Taxonomy" id="1204385"/>
    <lineage>
        <taxon>Bacteria</taxon>
        <taxon>Bacillati</taxon>
        <taxon>Chloroflexota</taxon>
        <taxon>Caldilineae</taxon>
        <taxon>Caldilineales</taxon>
        <taxon>Caldilineaceae</taxon>
        <taxon>Litorilinea</taxon>
    </lineage>
</organism>
<dbReference type="InParanoid" id="A0A540VDG8"/>
<feature type="domain" description="ABC transmembrane type-1" evidence="8">
    <location>
        <begin position="66"/>
        <end position="280"/>
    </location>
</feature>
<comment type="subcellular location">
    <subcellularLocation>
        <location evidence="1 7">Cell membrane</location>
        <topology evidence="1 7">Multi-pass membrane protein</topology>
    </subcellularLocation>
</comment>
<evidence type="ECO:0000256" key="5">
    <source>
        <dbReference type="ARBA" id="ARBA00022989"/>
    </source>
</evidence>
<feature type="transmembrane region" description="Helical" evidence="7">
    <location>
        <begin position="12"/>
        <end position="37"/>
    </location>
</feature>